<gene>
    <name evidence="2" type="ORF">SD37_09965</name>
</gene>
<sequence>MVSGRQGEKRPRRTWLAGAVVVVLAAIAVSGWCFGFPGRSSAEHARPAGARFLAIAAAQPTAVLARPRPGASMGTRRFDCGRNAEGVRNSDNLITRPGVAGGAHHLHDYVGNMASNAFATEQSLTIAPTTCQDNDRSSYYWPVLRVPGDHGHQDPEAVLTPSSVLVQYRGNLTTAVVAMPPFLRIVVGNPQAYTQPGKTIASANWTCSGSRERTTTLYPRCPAGQQVVRVFDFPSCWNGTAVDSANHRAHVVYPMATGACPANTLAVPQLHLEVAYDIPVDANYVIDTFREEQGSSSSDHADFINVMPDALMAEVVRCLNEGLNC</sequence>
<evidence type="ECO:0000313" key="2">
    <source>
        <dbReference type="EMBL" id="ANN15936.1"/>
    </source>
</evidence>
<proteinExistence type="predicted"/>
<dbReference type="PANTHER" id="PTHR43662:SF3">
    <property type="entry name" value="DOMAIN PROTEIN, PUTATIVE (AFU_ORTHOLOGUE AFUA_6G11970)-RELATED"/>
    <property type="match status" value="1"/>
</dbReference>
<dbReference type="Pfam" id="PF09362">
    <property type="entry name" value="DUF1996"/>
    <property type="match status" value="1"/>
</dbReference>
<accession>A0A193BUN7</accession>
<evidence type="ECO:0000259" key="1">
    <source>
        <dbReference type="Pfam" id="PF09362"/>
    </source>
</evidence>
<evidence type="ECO:0000313" key="3">
    <source>
        <dbReference type="Proteomes" id="UP000093695"/>
    </source>
</evidence>
<dbReference type="STRING" id="31958.SD37_09965"/>
<keyword evidence="3" id="KW-1185">Reference proteome</keyword>
<dbReference type="KEGG" id="aori:SD37_09965"/>
<organism evidence="2 3">
    <name type="scientific">Amycolatopsis orientalis</name>
    <name type="common">Nocardia orientalis</name>
    <dbReference type="NCBI Taxonomy" id="31958"/>
    <lineage>
        <taxon>Bacteria</taxon>
        <taxon>Bacillati</taxon>
        <taxon>Actinomycetota</taxon>
        <taxon>Actinomycetes</taxon>
        <taxon>Pseudonocardiales</taxon>
        <taxon>Pseudonocardiaceae</taxon>
        <taxon>Amycolatopsis</taxon>
    </lineage>
</organism>
<feature type="domain" description="DUF1996" evidence="1">
    <location>
        <begin position="94"/>
        <end position="305"/>
    </location>
</feature>
<dbReference type="PANTHER" id="PTHR43662">
    <property type="match status" value="1"/>
</dbReference>
<name>A0A193BUN7_AMYOR</name>
<reference evidence="2 3" key="1">
    <citation type="journal article" date="2015" name="Genome Announc.">
        <title>Draft Genome Sequence of Norvancomycin-Producing Strain Amycolatopsis orientalis CPCC200066.</title>
        <authorList>
            <person name="Lei X."/>
            <person name="Yuan F."/>
            <person name="Shi Y."/>
            <person name="Li X."/>
            <person name="Wang L."/>
            <person name="Hong B."/>
        </authorList>
    </citation>
    <scope>NUCLEOTIDE SEQUENCE [LARGE SCALE GENOMIC DNA]</scope>
    <source>
        <strain evidence="2 3">B-37</strain>
    </source>
</reference>
<dbReference type="Proteomes" id="UP000093695">
    <property type="component" value="Chromosome"/>
</dbReference>
<dbReference type="InterPro" id="IPR018535">
    <property type="entry name" value="DUF1996"/>
</dbReference>
<dbReference type="AlphaFoldDB" id="A0A193BUN7"/>
<dbReference type="EMBL" id="CP016174">
    <property type="protein sequence ID" value="ANN15936.1"/>
    <property type="molecule type" value="Genomic_DNA"/>
</dbReference>
<protein>
    <recommendedName>
        <fullName evidence="1">DUF1996 domain-containing protein</fullName>
    </recommendedName>
</protein>